<dbReference type="SUPFAM" id="SSF52218">
    <property type="entry name" value="Flavoproteins"/>
    <property type="match status" value="1"/>
</dbReference>
<sequence length="254" mass="28296">MILYFSGVGNSRKVAECAGKMLGETVFPLTEAVGNKRDALVLQANETLGFVFPVYSWGPPAVVLGALERLHLSSIPAYVYFICTCGDDTGKTADIFRKAVRRKGWECHAGFSVTMPNTYVCLPGFNVDSSRLANLKLNSMKGRVEFVASCIRNRERKWDCHEGAFPRLKSYVIRPLFNRYMTSPKPFHAEDTCISCGKCEQVCPMHNIRLVDRRPVWGADCALCLACYHHCPKHAVAYGGMTRGKGQFTPEKKG</sequence>
<dbReference type="Gene3D" id="3.30.70.20">
    <property type="match status" value="1"/>
</dbReference>
<dbReference type="NCBIfam" id="NF038196">
    <property type="entry name" value="ferrodoxin_EFR1"/>
    <property type="match status" value="1"/>
</dbReference>
<protein>
    <submittedName>
        <fullName evidence="5">EFR1 family ferrodoxin</fullName>
    </submittedName>
</protein>
<organism evidence="5 6">
    <name type="scientific">Candidatus Phocaeicola excrementipullorum</name>
    <dbReference type="NCBI Taxonomy" id="2838731"/>
    <lineage>
        <taxon>Bacteria</taxon>
        <taxon>Pseudomonadati</taxon>
        <taxon>Bacteroidota</taxon>
        <taxon>Bacteroidia</taxon>
        <taxon>Bacteroidales</taxon>
        <taxon>Bacteroidaceae</taxon>
        <taxon>Phocaeicola</taxon>
    </lineage>
</organism>
<dbReference type="Gene3D" id="3.40.50.360">
    <property type="match status" value="1"/>
</dbReference>
<evidence type="ECO:0000313" key="6">
    <source>
        <dbReference type="Proteomes" id="UP000784286"/>
    </source>
</evidence>
<keyword evidence="2" id="KW-0408">Iron</keyword>
<keyword evidence="1" id="KW-0479">Metal-binding</keyword>
<dbReference type="PROSITE" id="PS00198">
    <property type="entry name" value="4FE4S_FER_1"/>
    <property type="match status" value="2"/>
</dbReference>
<feature type="domain" description="4Fe-4S ferredoxin-type" evidence="4">
    <location>
        <begin position="184"/>
        <end position="213"/>
    </location>
</feature>
<comment type="caution">
    <text evidence="5">The sequence shown here is derived from an EMBL/GenBank/DDBJ whole genome shotgun (WGS) entry which is preliminary data.</text>
</comment>
<dbReference type="PROSITE" id="PS51379">
    <property type="entry name" value="4FE4S_FER_2"/>
    <property type="match status" value="1"/>
</dbReference>
<reference evidence="5" key="1">
    <citation type="journal article" date="2021" name="PeerJ">
        <title>Extensive microbial diversity within the chicken gut microbiome revealed by metagenomics and culture.</title>
        <authorList>
            <person name="Gilroy R."/>
            <person name="Ravi A."/>
            <person name="Getino M."/>
            <person name="Pursley I."/>
            <person name="Horton D.L."/>
            <person name="Alikhan N.F."/>
            <person name="Baker D."/>
            <person name="Gharbi K."/>
            <person name="Hall N."/>
            <person name="Watson M."/>
            <person name="Adriaenssens E.M."/>
            <person name="Foster-Nyarko E."/>
            <person name="Jarju S."/>
            <person name="Secka A."/>
            <person name="Antonio M."/>
            <person name="Oren A."/>
            <person name="Chaudhuri R.R."/>
            <person name="La Ragione R."/>
            <person name="Hildebrand F."/>
            <person name="Pallen M.J."/>
        </authorList>
    </citation>
    <scope>NUCLEOTIDE SEQUENCE</scope>
    <source>
        <strain evidence="5">8470</strain>
    </source>
</reference>
<accession>A0A948TL36</accession>
<dbReference type="Proteomes" id="UP000784286">
    <property type="component" value="Unassembled WGS sequence"/>
</dbReference>
<keyword evidence="3" id="KW-0411">Iron-sulfur</keyword>
<proteinExistence type="predicted"/>
<dbReference type="GO" id="GO:0051536">
    <property type="term" value="F:iron-sulfur cluster binding"/>
    <property type="evidence" value="ECO:0007669"/>
    <property type="project" value="UniProtKB-KW"/>
</dbReference>
<dbReference type="SUPFAM" id="SSF54862">
    <property type="entry name" value="4Fe-4S ferredoxins"/>
    <property type="match status" value="1"/>
</dbReference>
<dbReference type="GO" id="GO:0046872">
    <property type="term" value="F:metal ion binding"/>
    <property type="evidence" value="ECO:0007669"/>
    <property type="project" value="UniProtKB-KW"/>
</dbReference>
<dbReference type="Pfam" id="PF13187">
    <property type="entry name" value="Fer4_9"/>
    <property type="match status" value="1"/>
</dbReference>
<evidence type="ECO:0000259" key="4">
    <source>
        <dbReference type="PROSITE" id="PS51379"/>
    </source>
</evidence>
<evidence type="ECO:0000313" key="5">
    <source>
        <dbReference type="EMBL" id="MBU3855289.1"/>
    </source>
</evidence>
<dbReference type="AlphaFoldDB" id="A0A948TL36"/>
<evidence type="ECO:0000256" key="2">
    <source>
        <dbReference type="ARBA" id="ARBA00023004"/>
    </source>
</evidence>
<reference evidence="5" key="2">
    <citation type="submission" date="2021-04" db="EMBL/GenBank/DDBJ databases">
        <authorList>
            <person name="Gilroy R."/>
        </authorList>
    </citation>
    <scope>NUCLEOTIDE SEQUENCE</scope>
    <source>
        <strain evidence="5">8470</strain>
    </source>
</reference>
<dbReference type="EMBL" id="JAHLFJ010000021">
    <property type="protein sequence ID" value="MBU3855289.1"/>
    <property type="molecule type" value="Genomic_DNA"/>
</dbReference>
<gene>
    <name evidence="5" type="ORF">H9928_01780</name>
</gene>
<evidence type="ECO:0000256" key="3">
    <source>
        <dbReference type="ARBA" id="ARBA00023014"/>
    </source>
</evidence>
<evidence type="ECO:0000256" key="1">
    <source>
        <dbReference type="ARBA" id="ARBA00022723"/>
    </source>
</evidence>
<name>A0A948TL36_9BACT</name>
<dbReference type="InterPro" id="IPR017900">
    <property type="entry name" value="4Fe4S_Fe_S_CS"/>
</dbReference>
<dbReference type="InterPro" id="IPR047964">
    <property type="entry name" value="EFR1-like"/>
</dbReference>
<dbReference type="InterPro" id="IPR029039">
    <property type="entry name" value="Flavoprotein-like_sf"/>
</dbReference>
<dbReference type="InterPro" id="IPR017896">
    <property type="entry name" value="4Fe4S_Fe-S-bd"/>
</dbReference>